<feature type="compositionally biased region" description="Polar residues" evidence="1">
    <location>
        <begin position="85"/>
        <end position="94"/>
    </location>
</feature>
<reference evidence="2" key="1">
    <citation type="submission" date="2019-03" db="EMBL/GenBank/DDBJ databases">
        <authorList>
            <person name="Mank J."/>
            <person name="Almeida P."/>
        </authorList>
    </citation>
    <scope>NUCLEOTIDE SEQUENCE</scope>
    <source>
        <strain evidence="2">78183</strain>
    </source>
</reference>
<dbReference type="AlphaFoldDB" id="A0A6N2K2S7"/>
<sequence length="142" mass="16035">MKSKLHVLESKLSETKSTISKLAEEKRQSCQETKILQKELDFLDEAGSEMHLENQICGTASGNDGRTETANVKEVELEVDEHPSATKTTKNTCSQKEETKEQEECGSGGYEGKLMRNKAQVRVCNNLEIARLHPELQDKYNY</sequence>
<evidence type="ECO:0000256" key="1">
    <source>
        <dbReference type="SAM" id="MobiDB-lite"/>
    </source>
</evidence>
<organism evidence="2">
    <name type="scientific">Salix viminalis</name>
    <name type="common">Common osier</name>
    <name type="synonym">Basket willow</name>
    <dbReference type="NCBI Taxonomy" id="40686"/>
    <lineage>
        <taxon>Eukaryota</taxon>
        <taxon>Viridiplantae</taxon>
        <taxon>Streptophyta</taxon>
        <taxon>Embryophyta</taxon>
        <taxon>Tracheophyta</taxon>
        <taxon>Spermatophyta</taxon>
        <taxon>Magnoliopsida</taxon>
        <taxon>eudicotyledons</taxon>
        <taxon>Gunneridae</taxon>
        <taxon>Pentapetalae</taxon>
        <taxon>rosids</taxon>
        <taxon>fabids</taxon>
        <taxon>Malpighiales</taxon>
        <taxon>Salicaceae</taxon>
        <taxon>Saliceae</taxon>
        <taxon>Salix</taxon>
    </lineage>
</organism>
<name>A0A6N2K2S7_SALVM</name>
<dbReference type="EMBL" id="CAADRP010000047">
    <property type="protein sequence ID" value="VFU22187.1"/>
    <property type="molecule type" value="Genomic_DNA"/>
</dbReference>
<protein>
    <submittedName>
        <fullName evidence="2">Uncharacterized protein</fullName>
    </submittedName>
</protein>
<feature type="region of interest" description="Disordered" evidence="1">
    <location>
        <begin position="80"/>
        <end position="111"/>
    </location>
</feature>
<evidence type="ECO:0000313" key="2">
    <source>
        <dbReference type="EMBL" id="VFU22187.1"/>
    </source>
</evidence>
<gene>
    <name evidence="2" type="ORF">SVIM_LOCUS21364</name>
</gene>
<accession>A0A6N2K2S7</accession>
<proteinExistence type="predicted"/>